<protein>
    <submittedName>
        <fullName evidence="2">Type III restriction enzyme, res subunit</fullName>
    </submittedName>
</protein>
<dbReference type="InterPro" id="IPR014001">
    <property type="entry name" value="Helicase_ATP-bd"/>
</dbReference>
<proteinExistence type="predicted"/>
<reference evidence="2 3" key="1">
    <citation type="submission" date="2016-01" db="EMBL/GenBank/DDBJ databases">
        <authorList>
            <person name="Oliw E.H."/>
        </authorList>
    </citation>
    <scope>NUCLEOTIDE SEQUENCE [LARGE SCALE GENOMIC DNA]</scope>
    <source>
        <strain evidence="2 3">DNF00307</strain>
    </source>
</reference>
<comment type="caution">
    <text evidence="2">The sequence shown here is derived from an EMBL/GenBank/DDBJ whole genome shotgun (WGS) entry which is preliminary data.</text>
</comment>
<dbReference type="Pfam" id="PF04851">
    <property type="entry name" value="ResIII"/>
    <property type="match status" value="1"/>
</dbReference>
<name>A0A134BFV9_9BACT</name>
<accession>A0A134BFV9</accession>
<evidence type="ECO:0000313" key="3">
    <source>
        <dbReference type="Proteomes" id="UP000070531"/>
    </source>
</evidence>
<dbReference type="GO" id="GO:0003677">
    <property type="term" value="F:DNA binding"/>
    <property type="evidence" value="ECO:0007669"/>
    <property type="project" value="InterPro"/>
</dbReference>
<dbReference type="Proteomes" id="UP000070531">
    <property type="component" value="Unassembled WGS sequence"/>
</dbReference>
<dbReference type="InterPro" id="IPR050742">
    <property type="entry name" value="Helicase_Restrict-Modif_Enz"/>
</dbReference>
<dbReference type="Gene3D" id="3.40.50.300">
    <property type="entry name" value="P-loop containing nucleotide triphosphate hydrolases"/>
    <property type="match status" value="2"/>
</dbReference>
<dbReference type="EMBL" id="LSDL01000038">
    <property type="protein sequence ID" value="KXB78780.1"/>
    <property type="molecule type" value="Genomic_DNA"/>
</dbReference>
<dbReference type="InterPro" id="IPR045572">
    <property type="entry name" value="RE_endonuc_C"/>
</dbReference>
<evidence type="ECO:0000259" key="1">
    <source>
        <dbReference type="PROSITE" id="PS51192"/>
    </source>
</evidence>
<organism evidence="2">
    <name type="scientific">Prevotella amnii</name>
    <dbReference type="NCBI Taxonomy" id="419005"/>
    <lineage>
        <taxon>Bacteria</taxon>
        <taxon>Pseudomonadati</taxon>
        <taxon>Bacteroidota</taxon>
        <taxon>Bacteroidia</taxon>
        <taxon>Bacteroidales</taxon>
        <taxon>Prevotellaceae</taxon>
        <taxon>Prevotella</taxon>
    </lineage>
</organism>
<dbReference type="SUPFAM" id="SSF52540">
    <property type="entry name" value="P-loop containing nucleoside triphosphate hydrolases"/>
    <property type="match status" value="1"/>
</dbReference>
<dbReference type="PROSITE" id="PS51192">
    <property type="entry name" value="HELICASE_ATP_BIND_1"/>
    <property type="match status" value="1"/>
</dbReference>
<gene>
    <name evidence="2" type="ORF">HMPREF1860_00910</name>
</gene>
<dbReference type="Pfam" id="PF19778">
    <property type="entry name" value="RE_endonuc"/>
    <property type="match status" value="1"/>
</dbReference>
<dbReference type="PATRIC" id="fig|419005.5.peg.910"/>
<dbReference type="GO" id="GO:0015668">
    <property type="term" value="F:type III site-specific deoxyribonuclease activity"/>
    <property type="evidence" value="ECO:0007669"/>
    <property type="project" value="InterPro"/>
</dbReference>
<dbReference type="PANTHER" id="PTHR47396">
    <property type="entry name" value="TYPE I RESTRICTION ENZYME ECOKI R PROTEIN"/>
    <property type="match status" value="1"/>
</dbReference>
<dbReference type="STRING" id="419005.HMPREF1860_00910"/>
<sequence>MLLNAWGISIKKKISMKIKYKHQGFQVEAARNVVRAFEGQPYQDSANYIMDWGTQKQLFETGFGNAPLKLDRADIKENVRTIQMEQGLKPIDHLEGEGINLTIEMETGTGKTYTYIKTMYELNKHYGWSKFIIVVPSVAIREGVYKSFETMQDHFAHEYGKRMQYFIYNSKQLTKIDSFASDNNLHAMIINTQAFNSSFNEDKNKEGRSGDAAARIIFSKREEFGYRRPIDVLAKTNPVMIIDEPQSVLGANVHNSTRKGIKLFNPLALLLYSATHREVMNMVYRLDAIDAYNKKLVKKIEVKGIRQVGSTATNGFLYLDEIVVSKGKNPQARITYDIMGSTGNVRQTTKLVNEGFDLYEQSGQMAEYRDNYVVERIDGRAGSVKLLNGMTLYEGDSQGEVTEDIMRRIQIRETIKTHLERERQLFPKGIKVLSLFFIDHVENYRTYDEEGNGKGKFAKMFEEEYQRMLQELMPTFSDEAYTRYLSRFSIEQVHNGYFSKDKKGKFIDSKVKRGETGSIDDSAYNLIMKDKERLLSFDEPTRFIFSHSALREGWDNPNVFQICTLKNTANEIGKRQEVGRGMRLCVNKNGERQDADVLGDTVFDTNILTVIASESYEQFSKQLQHEIAEVVSDRPVVITPTLFVDNVFETVEGTKMKVTVDEARKIYNQLIKRDYVDDDGKLTDTYFEAKEAGTLCFGEQFESVKAGIIQTLDRVFNPQTIKIEDGRKPKEANFQEERFKKKQFQELWKRINVKTYYKVDFETSDLINKSIDAINKHLCVTEIRMIVEEGHMEEIRDKESLEAGTAMVQNTAHTYHVRETVGAGVAYDLIGRLVAATGLTRKTIVDILKKINQATFNQFKKNPEEFIRKVGNIINDEKAMAVVQKICYQRTSNTYDVDIFTKDTLRGKIGINAIESTKSLYDLVVVDSEGVEKRFAEALETHDEVAVYTKLPHDFYINTPMGHYSPDWAIAFNERTVKHIYFVAETKGNEWQRSQLRGAEDAKIECAARHFKAISHNNNIVYGVVKDYKTLCDKVMK</sequence>
<dbReference type="GO" id="GO:0005829">
    <property type="term" value="C:cytosol"/>
    <property type="evidence" value="ECO:0007669"/>
    <property type="project" value="TreeGrafter"/>
</dbReference>
<dbReference type="GO" id="GO:0005524">
    <property type="term" value="F:ATP binding"/>
    <property type="evidence" value="ECO:0007669"/>
    <property type="project" value="InterPro"/>
</dbReference>
<dbReference type="InterPro" id="IPR006935">
    <property type="entry name" value="Helicase/UvrB_N"/>
</dbReference>
<dbReference type="InterPro" id="IPR027417">
    <property type="entry name" value="P-loop_NTPase"/>
</dbReference>
<dbReference type="AlphaFoldDB" id="A0A134BFV9"/>
<evidence type="ECO:0000313" key="2">
    <source>
        <dbReference type="EMBL" id="KXB78780.1"/>
    </source>
</evidence>
<dbReference type="PANTHER" id="PTHR47396:SF1">
    <property type="entry name" value="ATP-DEPENDENT HELICASE IRC3-RELATED"/>
    <property type="match status" value="1"/>
</dbReference>
<dbReference type="SMART" id="SM00487">
    <property type="entry name" value="DEXDc"/>
    <property type="match status" value="1"/>
</dbReference>
<feature type="domain" description="Helicase ATP-binding" evidence="1">
    <location>
        <begin position="92"/>
        <end position="294"/>
    </location>
</feature>